<dbReference type="EMBL" id="PGTZ01000008">
    <property type="protein sequence ID" value="PJI93382.1"/>
    <property type="molecule type" value="Genomic_DNA"/>
</dbReference>
<proteinExistence type="predicted"/>
<feature type="transmembrane region" description="Helical" evidence="1">
    <location>
        <begin position="28"/>
        <end position="45"/>
    </location>
</feature>
<name>A0A2M8WR12_9MICO</name>
<dbReference type="Proteomes" id="UP000231586">
    <property type="component" value="Unassembled WGS sequence"/>
</dbReference>
<sequence>MALWLVLLIAGVVLVVLGMMGIPGFTILGVIALVIGITLVILGRGNRTVGKPRL</sequence>
<gene>
    <name evidence="2" type="ORF">CLV34_1951</name>
</gene>
<protein>
    <submittedName>
        <fullName evidence="2">Uncharacterized protein</fullName>
    </submittedName>
</protein>
<evidence type="ECO:0000313" key="3">
    <source>
        <dbReference type="Proteomes" id="UP000231586"/>
    </source>
</evidence>
<keyword evidence="1" id="KW-0472">Membrane</keyword>
<keyword evidence="1" id="KW-0812">Transmembrane</keyword>
<accession>A0A2M8WR12</accession>
<evidence type="ECO:0000256" key="1">
    <source>
        <dbReference type="SAM" id="Phobius"/>
    </source>
</evidence>
<evidence type="ECO:0000313" key="2">
    <source>
        <dbReference type="EMBL" id="PJI93382.1"/>
    </source>
</evidence>
<organism evidence="2 3">
    <name type="scientific">Luteimicrobium subarcticum</name>
    <dbReference type="NCBI Taxonomy" id="620910"/>
    <lineage>
        <taxon>Bacteria</taxon>
        <taxon>Bacillati</taxon>
        <taxon>Actinomycetota</taxon>
        <taxon>Actinomycetes</taxon>
        <taxon>Micrococcales</taxon>
        <taxon>Luteimicrobium</taxon>
    </lineage>
</organism>
<reference evidence="2 3" key="1">
    <citation type="submission" date="2017-11" db="EMBL/GenBank/DDBJ databases">
        <title>Genomic Encyclopedia of Archaeal and Bacterial Type Strains, Phase II (KMG-II): From Individual Species to Whole Genera.</title>
        <authorList>
            <person name="Goeker M."/>
        </authorList>
    </citation>
    <scope>NUCLEOTIDE SEQUENCE [LARGE SCALE GENOMIC DNA]</scope>
    <source>
        <strain evidence="2 3">DSM 22413</strain>
    </source>
</reference>
<comment type="caution">
    <text evidence="2">The sequence shown here is derived from an EMBL/GenBank/DDBJ whole genome shotgun (WGS) entry which is preliminary data.</text>
</comment>
<dbReference type="RefSeq" id="WP_157803783.1">
    <property type="nucleotide sequence ID" value="NZ_PGTZ01000008.1"/>
</dbReference>
<dbReference type="AlphaFoldDB" id="A0A2M8WR12"/>
<keyword evidence="3" id="KW-1185">Reference proteome</keyword>
<keyword evidence="1" id="KW-1133">Transmembrane helix</keyword>